<sequence length="143" mass="16450">MRDLRKLNAYPYCRDLLEAFTDLRKKAHEECGCKDSPRETVCQAQTCAVALRPPPAWHKETSKQPQKSSQNPWTDMVTNNQVLDRMGTERQLIKFIKQRKLTFAGHVMCGSAGETLLTVLEGKLQGKRSRGRRRRGYTDDLKQ</sequence>
<protein>
    <submittedName>
        <fullName evidence="3">Uncharacterized protein</fullName>
    </submittedName>
</protein>
<evidence type="ECO:0000313" key="4">
    <source>
        <dbReference type="Proteomes" id="UP001235939"/>
    </source>
</evidence>
<feature type="region of interest" description="Disordered" evidence="1">
    <location>
        <begin position="53"/>
        <end position="75"/>
    </location>
</feature>
<reference evidence="3 4" key="1">
    <citation type="submission" date="2022-01" db="EMBL/GenBank/DDBJ databases">
        <title>A chromosomal length assembly of Cordylochernes scorpioides.</title>
        <authorList>
            <person name="Zeh D."/>
            <person name="Zeh J."/>
        </authorList>
    </citation>
    <scope>NUCLEOTIDE SEQUENCE [LARGE SCALE GENOMIC DNA]</scope>
    <source>
        <strain evidence="3">IN4F17</strain>
        <tissue evidence="3">Whole Body</tissue>
    </source>
</reference>
<evidence type="ECO:0000256" key="1">
    <source>
        <dbReference type="SAM" id="MobiDB-lite"/>
    </source>
</evidence>
<feature type="compositionally biased region" description="Polar residues" evidence="1">
    <location>
        <begin position="63"/>
        <end position="75"/>
    </location>
</feature>
<evidence type="ECO:0000313" key="3">
    <source>
        <dbReference type="EMBL" id="UYV76329.1"/>
    </source>
</evidence>
<name>A0ABY6L647_9ARAC</name>
<proteinExistence type="predicted"/>
<keyword evidence="4" id="KW-1185">Reference proteome</keyword>
<dbReference type="EMBL" id="CP092876">
    <property type="protein sequence ID" value="UYV76329.1"/>
    <property type="molecule type" value="Genomic_DNA"/>
</dbReference>
<organism evidence="3 4">
    <name type="scientific">Cordylochernes scorpioides</name>
    <dbReference type="NCBI Taxonomy" id="51811"/>
    <lineage>
        <taxon>Eukaryota</taxon>
        <taxon>Metazoa</taxon>
        <taxon>Ecdysozoa</taxon>
        <taxon>Arthropoda</taxon>
        <taxon>Chelicerata</taxon>
        <taxon>Arachnida</taxon>
        <taxon>Pseudoscorpiones</taxon>
        <taxon>Cheliferoidea</taxon>
        <taxon>Chernetidae</taxon>
        <taxon>Cordylochernes</taxon>
    </lineage>
</organism>
<dbReference type="Proteomes" id="UP001235939">
    <property type="component" value="Chromosome 14"/>
</dbReference>
<gene>
    <name evidence="2" type="ORF">LAZ67_14000024</name>
    <name evidence="3" type="ORF">LAZ67_14000030</name>
</gene>
<evidence type="ECO:0000313" key="2">
    <source>
        <dbReference type="EMBL" id="UYV76324.1"/>
    </source>
</evidence>
<accession>A0ABY6L647</accession>
<dbReference type="EMBL" id="CP092876">
    <property type="protein sequence ID" value="UYV76324.1"/>
    <property type="molecule type" value="Genomic_DNA"/>
</dbReference>